<sequence length="101" mass="11420">MIDELYIMYSRRRSRSLLKPLIHKLRYQFNSYLTPDGSIANIPVKSLTASSPSDIRLPLHLILLPLYTSVTIPATGYVPTTSLFSRHSTPTIYTGISSCYK</sequence>
<proteinExistence type="predicted"/>
<accession>A0A8E2EUJ7</accession>
<evidence type="ECO:0000313" key="1">
    <source>
        <dbReference type="EMBL" id="OCL04905.1"/>
    </source>
</evidence>
<dbReference type="EMBL" id="KV750414">
    <property type="protein sequence ID" value="OCL04905.1"/>
    <property type="molecule type" value="Genomic_DNA"/>
</dbReference>
<gene>
    <name evidence="1" type="ORF">AOQ84DRAFT_107633</name>
</gene>
<dbReference type="AlphaFoldDB" id="A0A8E2EUJ7"/>
<reference evidence="1 2" key="1">
    <citation type="journal article" date="2016" name="Nat. Commun.">
        <title>Ectomycorrhizal ecology is imprinted in the genome of the dominant symbiotic fungus Cenococcum geophilum.</title>
        <authorList>
            <consortium name="DOE Joint Genome Institute"/>
            <person name="Peter M."/>
            <person name="Kohler A."/>
            <person name="Ohm R.A."/>
            <person name="Kuo A."/>
            <person name="Krutzmann J."/>
            <person name="Morin E."/>
            <person name="Arend M."/>
            <person name="Barry K.W."/>
            <person name="Binder M."/>
            <person name="Choi C."/>
            <person name="Clum A."/>
            <person name="Copeland A."/>
            <person name="Grisel N."/>
            <person name="Haridas S."/>
            <person name="Kipfer T."/>
            <person name="LaButti K."/>
            <person name="Lindquist E."/>
            <person name="Lipzen A."/>
            <person name="Maire R."/>
            <person name="Meier B."/>
            <person name="Mihaltcheva S."/>
            <person name="Molinier V."/>
            <person name="Murat C."/>
            <person name="Poggeler S."/>
            <person name="Quandt C.A."/>
            <person name="Sperisen C."/>
            <person name="Tritt A."/>
            <person name="Tisserant E."/>
            <person name="Crous P.W."/>
            <person name="Henrissat B."/>
            <person name="Nehls U."/>
            <person name="Egli S."/>
            <person name="Spatafora J.W."/>
            <person name="Grigoriev I.V."/>
            <person name="Martin F.M."/>
        </authorList>
    </citation>
    <scope>NUCLEOTIDE SEQUENCE [LARGE SCALE GENOMIC DNA]</scope>
    <source>
        <strain evidence="1 2">CBS 207.34</strain>
    </source>
</reference>
<protein>
    <submittedName>
        <fullName evidence="1">Uncharacterized protein</fullName>
    </submittedName>
</protein>
<keyword evidence="2" id="KW-1185">Reference proteome</keyword>
<evidence type="ECO:0000313" key="2">
    <source>
        <dbReference type="Proteomes" id="UP000250140"/>
    </source>
</evidence>
<dbReference type="Proteomes" id="UP000250140">
    <property type="component" value="Unassembled WGS sequence"/>
</dbReference>
<organism evidence="1 2">
    <name type="scientific">Glonium stellatum</name>
    <dbReference type="NCBI Taxonomy" id="574774"/>
    <lineage>
        <taxon>Eukaryota</taxon>
        <taxon>Fungi</taxon>
        <taxon>Dikarya</taxon>
        <taxon>Ascomycota</taxon>
        <taxon>Pezizomycotina</taxon>
        <taxon>Dothideomycetes</taxon>
        <taxon>Pleosporomycetidae</taxon>
        <taxon>Gloniales</taxon>
        <taxon>Gloniaceae</taxon>
        <taxon>Glonium</taxon>
    </lineage>
</organism>
<name>A0A8E2EUJ7_9PEZI</name>